<feature type="region of interest" description="Disordered" evidence="1">
    <location>
        <begin position="59"/>
        <end position="83"/>
    </location>
</feature>
<feature type="chain" id="PRO_5040109015" description="Secreted protein" evidence="2">
    <location>
        <begin position="23"/>
        <end position="83"/>
    </location>
</feature>
<evidence type="ECO:0000313" key="3">
    <source>
        <dbReference type="EMBL" id="CAG9774027.1"/>
    </source>
</evidence>
<feature type="compositionally biased region" description="Pro residues" evidence="1">
    <location>
        <begin position="73"/>
        <end position="83"/>
    </location>
</feature>
<feature type="signal peptide" evidence="2">
    <location>
        <begin position="1"/>
        <end position="22"/>
    </location>
</feature>
<keyword evidence="4" id="KW-1185">Reference proteome</keyword>
<evidence type="ECO:0000313" key="4">
    <source>
        <dbReference type="Proteomes" id="UP001152799"/>
    </source>
</evidence>
<dbReference type="Proteomes" id="UP001152799">
    <property type="component" value="Chromosome 9"/>
</dbReference>
<gene>
    <name evidence="3" type="ORF">CEUTPL_LOCUS14410</name>
</gene>
<dbReference type="AlphaFoldDB" id="A0A9N9N0C1"/>
<protein>
    <recommendedName>
        <fullName evidence="5">Secreted protein</fullName>
    </recommendedName>
</protein>
<sequence>MFGNNTMAKCLVTFLIFSSVVDLSTQAPQQFNILQRLQSLFGISRGTVDLYVTAGPPGIRRRPQGQPVSNPGIQPPLTPFRGK</sequence>
<dbReference type="EMBL" id="OU892285">
    <property type="protein sequence ID" value="CAG9774027.1"/>
    <property type="molecule type" value="Genomic_DNA"/>
</dbReference>
<organism evidence="3 4">
    <name type="scientific">Ceutorhynchus assimilis</name>
    <name type="common">cabbage seed weevil</name>
    <dbReference type="NCBI Taxonomy" id="467358"/>
    <lineage>
        <taxon>Eukaryota</taxon>
        <taxon>Metazoa</taxon>
        <taxon>Ecdysozoa</taxon>
        <taxon>Arthropoda</taxon>
        <taxon>Hexapoda</taxon>
        <taxon>Insecta</taxon>
        <taxon>Pterygota</taxon>
        <taxon>Neoptera</taxon>
        <taxon>Endopterygota</taxon>
        <taxon>Coleoptera</taxon>
        <taxon>Polyphaga</taxon>
        <taxon>Cucujiformia</taxon>
        <taxon>Curculionidae</taxon>
        <taxon>Ceutorhynchinae</taxon>
        <taxon>Ceutorhynchus</taxon>
    </lineage>
</organism>
<keyword evidence="2" id="KW-0732">Signal</keyword>
<evidence type="ECO:0008006" key="5">
    <source>
        <dbReference type="Google" id="ProtNLM"/>
    </source>
</evidence>
<accession>A0A9N9N0C1</accession>
<reference evidence="3" key="1">
    <citation type="submission" date="2022-01" db="EMBL/GenBank/DDBJ databases">
        <authorList>
            <person name="King R."/>
        </authorList>
    </citation>
    <scope>NUCLEOTIDE SEQUENCE</scope>
</reference>
<evidence type="ECO:0000256" key="1">
    <source>
        <dbReference type="SAM" id="MobiDB-lite"/>
    </source>
</evidence>
<name>A0A9N9N0C1_9CUCU</name>
<evidence type="ECO:0000256" key="2">
    <source>
        <dbReference type="SAM" id="SignalP"/>
    </source>
</evidence>
<proteinExistence type="predicted"/>